<dbReference type="EMBL" id="JAHHZF010000006">
    <property type="protein sequence ID" value="MBT9290675.1"/>
    <property type="molecule type" value="Genomic_DNA"/>
</dbReference>
<accession>A0A947GFK4</accession>
<proteinExistence type="predicted"/>
<sequence>MVNYGLYGDDDEAKMLMKINDKTKASALLKLLQLTVGRPKEPLFLTTSRMRWIRSGL</sequence>
<evidence type="ECO:0000313" key="2">
    <source>
        <dbReference type="Proteomes" id="UP000766595"/>
    </source>
</evidence>
<reference evidence="1 2" key="1">
    <citation type="submission" date="2021-06" db="EMBL/GenBank/DDBJ databases">
        <authorList>
            <person name="Grouzdev D.S."/>
            <person name="Koziaeva V."/>
        </authorList>
    </citation>
    <scope>NUCLEOTIDE SEQUENCE [LARGE SCALE GENOMIC DNA]</scope>
    <source>
        <strain evidence="1 2">22</strain>
    </source>
</reference>
<dbReference type="Proteomes" id="UP000766595">
    <property type="component" value="Unassembled WGS sequence"/>
</dbReference>
<keyword evidence="2" id="KW-1185">Reference proteome</keyword>
<comment type="caution">
    <text evidence="1">The sequence shown here is derived from an EMBL/GenBank/DDBJ whole genome shotgun (WGS) entry which is preliminary data.</text>
</comment>
<dbReference type="RefSeq" id="WP_261969257.1">
    <property type="nucleotide sequence ID" value="NZ_JAHHZF010000006.1"/>
</dbReference>
<organism evidence="1 2">
    <name type="scientific">Prosthecodimorpha staleyi</name>
    <dbReference type="NCBI Taxonomy" id="2840188"/>
    <lineage>
        <taxon>Bacteria</taxon>
        <taxon>Pseudomonadati</taxon>
        <taxon>Pseudomonadota</taxon>
        <taxon>Alphaproteobacteria</taxon>
        <taxon>Hyphomicrobiales</taxon>
        <taxon>Ancalomicrobiaceae</taxon>
        <taxon>Prosthecodimorpha</taxon>
    </lineage>
</organism>
<evidence type="ECO:0000313" key="1">
    <source>
        <dbReference type="EMBL" id="MBT9290675.1"/>
    </source>
</evidence>
<dbReference type="AlphaFoldDB" id="A0A947GFK4"/>
<protein>
    <submittedName>
        <fullName evidence="1">Uncharacterized protein</fullName>
    </submittedName>
</protein>
<gene>
    <name evidence="1" type="ORF">KL771_14485</name>
</gene>
<name>A0A947GFK4_9HYPH</name>